<dbReference type="Proteomes" id="UP001177023">
    <property type="component" value="Unassembled WGS sequence"/>
</dbReference>
<proteinExistence type="predicted"/>
<dbReference type="InterPro" id="IPR037850">
    <property type="entry name" value="RBBP5/Swd1"/>
</dbReference>
<protein>
    <recommendedName>
        <fullName evidence="7">Anaphase-promoting complex subunit 4-like WD40 domain-containing protein</fullName>
    </recommendedName>
</protein>
<dbReference type="SUPFAM" id="SSF50978">
    <property type="entry name" value="WD40 repeat-like"/>
    <property type="match status" value="1"/>
</dbReference>
<dbReference type="PANTHER" id="PTHR44040">
    <property type="entry name" value="RETINOBLASTOMA-BINDING PROTEIN 5"/>
    <property type="match status" value="1"/>
</dbReference>
<dbReference type="SMART" id="SM00320">
    <property type="entry name" value="WD40"/>
    <property type="match status" value="6"/>
</dbReference>
<dbReference type="PANTHER" id="PTHR44040:SF1">
    <property type="entry name" value="RETINOBLASTOMA-BINDING PROTEIN 5"/>
    <property type="match status" value="1"/>
</dbReference>
<dbReference type="GO" id="GO:0048188">
    <property type="term" value="C:Set1C/COMPASS complex"/>
    <property type="evidence" value="ECO:0007669"/>
    <property type="project" value="InterPro"/>
</dbReference>
<dbReference type="PROSITE" id="PS50294">
    <property type="entry name" value="WD_REPEATS_REGION"/>
    <property type="match status" value="1"/>
</dbReference>
<evidence type="ECO:0000313" key="8">
    <source>
        <dbReference type="EMBL" id="CAJ0586756.1"/>
    </source>
</evidence>
<name>A0AA36DI37_9BILA</name>
<feature type="domain" description="Anaphase-promoting complex subunit 4-like WD40" evidence="7">
    <location>
        <begin position="155"/>
        <end position="202"/>
    </location>
</feature>
<evidence type="ECO:0000256" key="5">
    <source>
        <dbReference type="PROSITE-ProRule" id="PRU00221"/>
    </source>
</evidence>
<evidence type="ECO:0000256" key="3">
    <source>
        <dbReference type="ARBA" id="ARBA00022737"/>
    </source>
</evidence>
<dbReference type="InterPro" id="IPR024977">
    <property type="entry name" value="Apc4-like_WD40_dom"/>
</dbReference>
<sequence length="485" mass="54212">MDVDFLDRNYALAYPEEHDCILDLQGANANCCKFNRWGSLIAVGTTDGRMYIVDFVTKGIVKHWTAHVQPIMALSWSRDGRKLLTGSADSTVVVWDVLTTIPLHKYKYSAIVVSALFNPRNDNQVVVLPLGMFPLSETIVDGRPQHSVVTCDIPGAGDEGVTAIAFDRRGKYLITGTSKGRLCIYDAKTLKLVNHLRQNSQQQIRNIIIPRRHNQLLTNSSDRVIRCFDLDELITKPKGAVVDQAQKLLDIVNKAAWKSVCVSSEGDYICGGSNKSHSLHIWERNSGSLVKIVHGTKGELLLDVQWHPTRPIILSVANGIVSVWTQAHVENWSAFAPEFTELEENEKWDASVLWHIFRFQTQRKESEFDLDDEDADEGENKDNLDKAEEELDVCGLKAGDMLCSSDEEDDPDLLMPDPRGEKGPLWFIPACPDMENMDAPTTQPGDVLHKPVSQFDNITSDDLEYRKRPAAGAVPVASKPKKPKL</sequence>
<dbReference type="InterPro" id="IPR001680">
    <property type="entry name" value="WD40_rpt"/>
</dbReference>
<keyword evidence="2 5" id="KW-0853">WD repeat</keyword>
<dbReference type="Pfam" id="PF12894">
    <property type="entry name" value="ANAPC4_WD40"/>
    <property type="match status" value="1"/>
</dbReference>
<keyword evidence="3" id="KW-0677">Repeat</keyword>
<evidence type="ECO:0000256" key="4">
    <source>
        <dbReference type="ARBA" id="ARBA00023242"/>
    </source>
</evidence>
<evidence type="ECO:0000313" key="9">
    <source>
        <dbReference type="Proteomes" id="UP001177023"/>
    </source>
</evidence>
<evidence type="ECO:0000259" key="7">
    <source>
        <dbReference type="Pfam" id="PF12894"/>
    </source>
</evidence>
<reference evidence="8" key="1">
    <citation type="submission" date="2023-06" db="EMBL/GenBank/DDBJ databases">
        <authorList>
            <person name="Delattre M."/>
        </authorList>
    </citation>
    <scope>NUCLEOTIDE SEQUENCE</scope>
    <source>
        <strain evidence="8">AF72</strain>
    </source>
</reference>
<dbReference type="PROSITE" id="PS00678">
    <property type="entry name" value="WD_REPEATS_1"/>
    <property type="match status" value="1"/>
</dbReference>
<dbReference type="Gene3D" id="2.130.10.10">
    <property type="entry name" value="YVTN repeat-like/Quinoprotein amine dehydrogenase"/>
    <property type="match status" value="1"/>
</dbReference>
<dbReference type="InterPro" id="IPR015943">
    <property type="entry name" value="WD40/YVTN_repeat-like_dom_sf"/>
</dbReference>
<keyword evidence="4" id="KW-0539">Nucleus</keyword>
<evidence type="ECO:0000256" key="6">
    <source>
        <dbReference type="SAM" id="MobiDB-lite"/>
    </source>
</evidence>
<dbReference type="PROSITE" id="PS50082">
    <property type="entry name" value="WD_REPEATS_2"/>
    <property type="match status" value="1"/>
</dbReference>
<evidence type="ECO:0000256" key="2">
    <source>
        <dbReference type="ARBA" id="ARBA00022574"/>
    </source>
</evidence>
<dbReference type="AlphaFoldDB" id="A0AA36DI37"/>
<dbReference type="EMBL" id="CATQJA010002709">
    <property type="protein sequence ID" value="CAJ0586756.1"/>
    <property type="molecule type" value="Genomic_DNA"/>
</dbReference>
<dbReference type="InterPro" id="IPR036322">
    <property type="entry name" value="WD40_repeat_dom_sf"/>
</dbReference>
<comment type="subcellular location">
    <subcellularLocation>
        <location evidence="1">Nucleus</location>
    </subcellularLocation>
</comment>
<evidence type="ECO:0000256" key="1">
    <source>
        <dbReference type="ARBA" id="ARBA00004123"/>
    </source>
</evidence>
<feature type="non-terminal residue" evidence="8">
    <location>
        <position position="485"/>
    </location>
</feature>
<feature type="region of interest" description="Disordered" evidence="6">
    <location>
        <begin position="458"/>
        <end position="485"/>
    </location>
</feature>
<dbReference type="Pfam" id="PF00400">
    <property type="entry name" value="WD40"/>
    <property type="match status" value="1"/>
</dbReference>
<comment type="caution">
    <text evidence="8">The sequence shown here is derived from an EMBL/GenBank/DDBJ whole genome shotgun (WGS) entry which is preliminary data.</text>
</comment>
<gene>
    <name evidence="8" type="ORF">MSPICULIGERA_LOCUS24744</name>
</gene>
<accession>A0AA36DI37</accession>
<keyword evidence="9" id="KW-1185">Reference proteome</keyword>
<feature type="repeat" description="WD" evidence="5">
    <location>
        <begin position="64"/>
        <end position="97"/>
    </location>
</feature>
<organism evidence="8 9">
    <name type="scientific">Mesorhabditis spiculigera</name>
    <dbReference type="NCBI Taxonomy" id="96644"/>
    <lineage>
        <taxon>Eukaryota</taxon>
        <taxon>Metazoa</taxon>
        <taxon>Ecdysozoa</taxon>
        <taxon>Nematoda</taxon>
        <taxon>Chromadorea</taxon>
        <taxon>Rhabditida</taxon>
        <taxon>Rhabditina</taxon>
        <taxon>Rhabditomorpha</taxon>
        <taxon>Rhabditoidea</taxon>
        <taxon>Rhabditidae</taxon>
        <taxon>Mesorhabditinae</taxon>
        <taxon>Mesorhabditis</taxon>
    </lineage>
</organism>
<dbReference type="InterPro" id="IPR019775">
    <property type="entry name" value="WD40_repeat_CS"/>
</dbReference>